<dbReference type="InterPro" id="IPR011009">
    <property type="entry name" value="Kinase-like_dom_sf"/>
</dbReference>
<dbReference type="InterPro" id="IPR016477">
    <property type="entry name" value="Fructo-/Ketosamine-3-kinase"/>
</dbReference>
<dbReference type="EMBL" id="LT607750">
    <property type="protein sequence ID" value="SCG79100.1"/>
    <property type="molecule type" value="Genomic_DNA"/>
</dbReference>
<protein>
    <submittedName>
        <fullName evidence="2">Fructosamine-3-kinase</fullName>
    </submittedName>
</protein>
<organism evidence="2 3">
    <name type="scientific">Micromonospora echinaurantiaca</name>
    <dbReference type="NCBI Taxonomy" id="47857"/>
    <lineage>
        <taxon>Bacteria</taxon>
        <taxon>Bacillati</taxon>
        <taxon>Actinomycetota</taxon>
        <taxon>Actinomycetes</taxon>
        <taxon>Micromonosporales</taxon>
        <taxon>Micromonosporaceae</taxon>
        <taxon>Micromonospora</taxon>
    </lineage>
</organism>
<evidence type="ECO:0000313" key="2">
    <source>
        <dbReference type="EMBL" id="SCG79100.1"/>
    </source>
</evidence>
<dbReference type="GO" id="GO:0016301">
    <property type="term" value="F:kinase activity"/>
    <property type="evidence" value="ECO:0007669"/>
    <property type="project" value="UniProtKB-UniRule"/>
</dbReference>
<dbReference type="PANTHER" id="PTHR12149">
    <property type="entry name" value="FRUCTOSAMINE 3 KINASE-RELATED PROTEIN"/>
    <property type="match status" value="1"/>
</dbReference>
<dbReference type="Proteomes" id="UP000198217">
    <property type="component" value="Chromosome I"/>
</dbReference>
<dbReference type="Gene3D" id="1.10.510.10">
    <property type="entry name" value="Transferase(Phosphotransferase) domain 1"/>
    <property type="match status" value="1"/>
</dbReference>
<keyword evidence="1" id="KW-0808">Transferase</keyword>
<dbReference type="SUPFAM" id="SSF56112">
    <property type="entry name" value="Protein kinase-like (PK-like)"/>
    <property type="match status" value="1"/>
</dbReference>
<dbReference type="PANTHER" id="PTHR12149:SF8">
    <property type="entry name" value="PROTEIN-RIBULOSAMINE 3-KINASE"/>
    <property type="match status" value="1"/>
</dbReference>
<dbReference type="AlphaFoldDB" id="A0A1C5K8Y0"/>
<dbReference type="PIRSF" id="PIRSF006221">
    <property type="entry name" value="Ketosamine-3-kinase"/>
    <property type="match status" value="1"/>
</dbReference>
<dbReference type="Gene3D" id="1.20.1270.240">
    <property type="match status" value="1"/>
</dbReference>
<reference evidence="2 3" key="1">
    <citation type="submission" date="2016-06" db="EMBL/GenBank/DDBJ databases">
        <authorList>
            <person name="Kjaerup R.B."/>
            <person name="Dalgaard T.S."/>
            <person name="Juul-Madsen H.R."/>
        </authorList>
    </citation>
    <scope>NUCLEOTIDE SEQUENCE [LARGE SCALE GENOMIC DNA]</scope>
    <source>
        <strain evidence="2 3">DSM 43904</strain>
    </source>
</reference>
<evidence type="ECO:0000313" key="3">
    <source>
        <dbReference type="Proteomes" id="UP000198217"/>
    </source>
</evidence>
<sequence length="317" mass="34011">MGATAATSDYLAVMDLAYLRAHPSHLPTFLTHQRIRETPVAGGDICAASRLTLDDGHSIFAKTWPERAGRPVPEGFFATEAAGLRWLREADAVAVPEVLVALPDLLALEWVEPGEPTAEAAERFGRELAALHRAGAPAFGADWPGFIGALPADNTPDPGPWSSWFARCRLLPYLRRSVDGGALSGTEVALVEEVVDRIGEFGGDEPPARVHGDLWPGNVLWGADDRAWLVDPAAHGGHRETDLAQLALFGGAPHLDRILAAYAEAWPPADGWRDRVPLHQLHLLLVHTALFGAAYRDAVGRAARAALGGLTRATVDR</sequence>
<dbReference type="Pfam" id="PF03881">
    <property type="entry name" value="Fructosamin_kin"/>
    <property type="match status" value="1"/>
</dbReference>
<accession>A0A1C5K8Y0</accession>
<name>A0A1C5K8Y0_9ACTN</name>
<gene>
    <name evidence="2" type="ORF">GA0070609_5781</name>
</gene>
<evidence type="ECO:0000256" key="1">
    <source>
        <dbReference type="PIRNR" id="PIRNR006221"/>
    </source>
</evidence>
<proteinExistence type="inferred from homology"/>
<keyword evidence="1 2" id="KW-0418">Kinase</keyword>
<dbReference type="Gene3D" id="3.30.200.20">
    <property type="entry name" value="Phosphorylase Kinase, domain 1"/>
    <property type="match status" value="1"/>
</dbReference>
<keyword evidence="3" id="KW-1185">Reference proteome</keyword>
<comment type="similarity">
    <text evidence="1">Belongs to the fructosamine kinase family.</text>
</comment>